<reference evidence="2 3" key="1">
    <citation type="submission" date="2015-12" db="EMBL/GenBank/DDBJ databases">
        <title>Draft Genome Sequence of Olsenella scatoligenes SK9K4T; a Producer of 3-Methylindole- (skatole) and 4-Methylphenol- (p-cresol) Isolated from Pig Feces.</title>
        <authorList>
            <person name="Li X."/>
            <person name="Borg B."/>
            <person name="Canibe N."/>
        </authorList>
    </citation>
    <scope>NUCLEOTIDE SEQUENCE [LARGE SCALE GENOMIC DNA]</scope>
    <source>
        <strain evidence="2 3">SK9K4</strain>
    </source>
</reference>
<evidence type="ECO:0000256" key="1">
    <source>
        <dbReference type="SAM" id="Phobius"/>
    </source>
</evidence>
<dbReference type="OrthoDB" id="3183677at2"/>
<keyword evidence="1" id="KW-1133">Transmembrane helix</keyword>
<keyword evidence="1" id="KW-0472">Membrane</keyword>
<accession>A0A100YUB8</accession>
<keyword evidence="1" id="KW-0812">Transmembrane</keyword>
<comment type="caution">
    <text evidence="2">The sequence shown here is derived from an EMBL/GenBank/DDBJ whole genome shotgun (WGS) entry which is preliminary data.</text>
</comment>
<evidence type="ECO:0000313" key="2">
    <source>
        <dbReference type="EMBL" id="KUH57831.1"/>
    </source>
</evidence>
<keyword evidence="3" id="KW-1185">Reference proteome</keyword>
<name>A0A100YUB8_TRASO</name>
<dbReference type="Proteomes" id="UP000054078">
    <property type="component" value="Unassembled WGS sequence"/>
</dbReference>
<dbReference type="InterPro" id="IPR025324">
    <property type="entry name" value="DUF4230"/>
</dbReference>
<dbReference type="STRING" id="1299998.AUL39_09060"/>
<gene>
    <name evidence="2" type="ORF">AUL39_09060</name>
</gene>
<feature type="transmembrane region" description="Helical" evidence="1">
    <location>
        <begin position="26"/>
        <end position="45"/>
    </location>
</feature>
<evidence type="ECO:0000313" key="3">
    <source>
        <dbReference type="Proteomes" id="UP000054078"/>
    </source>
</evidence>
<dbReference type="RefSeq" id="WP_059055534.1">
    <property type="nucleotide sequence ID" value="NZ_LOJF01000011.1"/>
</dbReference>
<protein>
    <recommendedName>
        <fullName evidence="4">DUF4230 domain-containing protein</fullName>
    </recommendedName>
</protein>
<organism evidence="2 3">
    <name type="scientific">Tractidigestivibacter scatoligenes</name>
    <name type="common">Olsenella scatoligenes</name>
    <dbReference type="NCBI Taxonomy" id="1299998"/>
    <lineage>
        <taxon>Bacteria</taxon>
        <taxon>Bacillati</taxon>
        <taxon>Actinomycetota</taxon>
        <taxon>Coriobacteriia</taxon>
        <taxon>Coriobacteriales</taxon>
        <taxon>Atopobiaceae</taxon>
        <taxon>Tractidigestivibacter</taxon>
    </lineage>
</organism>
<proteinExistence type="predicted"/>
<dbReference type="Pfam" id="PF14014">
    <property type="entry name" value="DUF4230"/>
    <property type="match status" value="1"/>
</dbReference>
<dbReference type="EMBL" id="LOJF01000011">
    <property type="protein sequence ID" value="KUH57831.1"/>
    <property type="molecule type" value="Genomic_DNA"/>
</dbReference>
<sequence>MEEADEKTAKARGTSHARTILREWKIWLVVLIVGAVLGAFLYARIYPLVAPQPEQTQPTVQTLSPSVVFSRVQEEGELVSASQDYAIVDKVTDSNRDFLDLFDVPFTQKSFWYRYTGTIKAGVDLSTAEFEQDEADQSLLHVTLDQPYIISNTPDMDKSGVLEENNNIFNPITVEDSDAFRRQCVERSEEEAVAGGLLDEAKTNAEGQLTQIFNAAFEKDTYTLDFTHRDAESE</sequence>
<dbReference type="AlphaFoldDB" id="A0A100YUB8"/>
<evidence type="ECO:0008006" key="4">
    <source>
        <dbReference type="Google" id="ProtNLM"/>
    </source>
</evidence>